<proteinExistence type="predicted"/>
<organism evidence="2">
    <name type="scientific">uncultured Cytophagales bacterium</name>
    <dbReference type="NCBI Taxonomy" id="158755"/>
    <lineage>
        <taxon>Bacteria</taxon>
        <taxon>Pseudomonadati</taxon>
        <taxon>Bacteroidota</taxon>
        <taxon>Sphingobacteriia</taxon>
        <taxon>Sphingobacteriales</taxon>
        <taxon>environmental samples</taxon>
    </lineage>
</organism>
<reference evidence="2" key="1">
    <citation type="submission" date="2020-02" db="EMBL/GenBank/DDBJ databases">
        <authorList>
            <person name="Meier V. D."/>
        </authorList>
    </citation>
    <scope>NUCLEOTIDE SEQUENCE</scope>
    <source>
        <strain evidence="2">AVDCRST_MAG56</strain>
    </source>
</reference>
<evidence type="ECO:0000256" key="1">
    <source>
        <dbReference type="SAM" id="MobiDB-lite"/>
    </source>
</evidence>
<dbReference type="EMBL" id="CADCTQ010000510">
    <property type="protein sequence ID" value="CAA9310569.1"/>
    <property type="molecule type" value="Genomic_DNA"/>
</dbReference>
<gene>
    <name evidence="2" type="ORF">AVDCRST_MAG56-6283</name>
</gene>
<accession>A0A6J4KQ97</accession>
<sequence>MFSASFFRLPRGKTTGGGGRPKGGGKKTGLMQLLGAPTQEDG</sequence>
<dbReference type="AlphaFoldDB" id="A0A6J4KQ97"/>
<feature type="region of interest" description="Disordered" evidence="1">
    <location>
        <begin position="1"/>
        <end position="42"/>
    </location>
</feature>
<evidence type="ECO:0000313" key="2">
    <source>
        <dbReference type="EMBL" id="CAA9310569.1"/>
    </source>
</evidence>
<name>A0A6J4KQ97_9SPHI</name>
<protein>
    <submittedName>
        <fullName evidence="2">Uncharacterized protein</fullName>
    </submittedName>
</protein>